<dbReference type="InterPro" id="IPR051012">
    <property type="entry name" value="CellSynth/LPSAsmb/PSIAsmb"/>
</dbReference>
<dbReference type="Gene3D" id="1.25.40.10">
    <property type="entry name" value="Tetratricopeptide repeat domain"/>
    <property type="match status" value="1"/>
</dbReference>
<organism evidence="5 6">
    <name type="scientific">Rubinisphaera italica</name>
    <dbReference type="NCBI Taxonomy" id="2527969"/>
    <lineage>
        <taxon>Bacteria</taxon>
        <taxon>Pseudomonadati</taxon>
        <taxon>Planctomycetota</taxon>
        <taxon>Planctomycetia</taxon>
        <taxon>Planctomycetales</taxon>
        <taxon>Planctomycetaceae</taxon>
        <taxon>Rubinisphaera</taxon>
    </lineage>
</organism>
<reference evidence="5 6" key="1">
    <citation type="submission" date="2019-02" db="EMBL/GenBank/DDBJ databases">
        <title>Deep-cultivation of Planctomycetes and their phenomic and genomic characterization uncovers novel biology.</title>
        <authorList>
            <person name="Wiegand S."/>
            <person name="Jogler M."/>
            <person name="Boedeker C."/>
            <person name="Pinto D."/>
            <person name="Vollmers J."/>
            <person name="Rivas-Marin E."/>
            <person name="Kohn T."/>
            <person name="Peeters S.H."/>
            <person name="Heuer A."/>
            <person name="Rast P."/>
            <person name="Oberbeckmann S."/>
            <person name="Bunk B."/>
            <person name="Jeske O."/>
            <person name="Meyerdierks A."/>
            <person name="Storesund J.E."/>
            <person name="Kallscheuer N."/>
            <person name="Luecker S."/>
            <person name="Lage O.M."/>
            <person name="Pohl T."/>
            <person name="Merkel B.J."/>
            <person name="Hornburger P."/>
            <person name="Mueller R.-W."/>
            <person name="Bruemmer F."/>
            <person name="Labrenz M."/>
            <person name="Spormann A.M."/>
            <person name="Op Den Camp H."/>
            <person name="Overmann J."/>
            <person name="Amann R."/>
            <person name="Jetten M.S.M."/>
            <person name="Mascher T."/>
            <person name="Medema M.H."/>
            <person name="Devos D.P."/>
            <person name="Kaster A.-K."/>
            <person name="Ovreas L."/>
            <person name="Rohde M."/>
            <person name="Galperin M.Y."/>
            <person name="Jogler C."/>
        </authorList>
    </citation>
    <scope>NUCLEOTIDE SEQUENCE [LARGE SCALE GENOMIC DNA]</scope>
    <source>
        <strain evidence="5 6">Pan54</strain>
    </source>
</reference>
<dbReference type="Pfam" id="PF13181">
    <property type="entry name" value="TPR_8"/>
    <property type="match status" value="1"/>
</dbReference>
<dbReference type="AlphaFoldDB" id="A0A5C5XH42"/>
<dbReference type="PANTHER" id="PTHR45586">
    <property type="entry name" value="TPR REPEAT-CONTAINING PROTEIN PA4667"/>
    <property type="match status" value="1"/>
</dbReference>
<comment type="caution">
    <text evidence="5">The sequence shown here is derived from an EMBL/GenBank/DDBJ whole genome shotgun (WGS) entry which is preliminary data.</text>
</comment>
<feature type="compositionally biased region" description="Basic and acidic residues" evidence="4">
    <location>
        <begin position="334"/>
        <end position="355"/>
    </location>
</feature>
<keyword evidence="6" id="KW-1185">Reference proteome</keyword>
<name>A0A5C5XH42_9PLAN</name>
<dbReference type="PROSITE" id="PS50005">
    <property type="entry name" value="TPR"/>
    <property type="match status" value="1"/>
</dbReference>
<keyword evidence="2 3" id="KW-0802">TPR repeat</keyword>
<dbReference type="RefSeq" id="WP_146503924.1">
    <property type="nucleotide sequence ID" value="NZ_SJPG01000001.1"/>
</dbReference>
<sequence>MTIPIEGYAVVMLKSRIQHLLDDGTLKPANCKTIADDHLWSSSFMTQEDAFKYRESLEELDINGTQGPDSDLVIVNEFDQSVTPYCEWLASTRWEKAIIAWKVGTDPQNLFTYEGWDPKVGSGLLYGTKEDMKDMEFVRVEGNVEVYRDKNSGKELFIGRTSTPVEAYYKTASEIIQKHFHNPGQPFLTGQAAIDVQEALTLLDQVLAEEPDWWNALWFYGKGHSSLGNTEKAYEAFRRAFELEKGVEAIPRELAGACLSLNKFDEAVEVNQHAASLQPDNSPTIGNLAIAYLLAGKLPEAEKTIRAALKLDPQDKINHNIQNIINDVSNGDRPQPKSFDELIKPKSIPKADKKKPWQFWKK</sequence>
<evidence type="ECO:0000313" key="6">
    <source>
        <dbReference type="Proteomes" id="UP000316095"/>
    </source>
</evidence>
<dbReference type="Pfam" id="PF13176">
    <property type="entry name" value="TPR_7"/>
    <property type="match status" value="1"/>
</dbReference>
<protein>
    <submittedName>
        <fullName evidence="5">Tetratricopeptide repeat protein</fullName>
    </submittedName>
</protein>
<dbReference type="Proteomes" id="UP000316095">
    <property type="component" value="Unassembled WGS sequence"/>
</dbReference>
<accession>A0A5C5XH42</accession>
<evidence type="ECO:0000256" key="3">
    <source>
        <dbReference type="PROSITE-ProRule" id="PRU00339"/>
    </source>
</evidence>
<proteinExistence type="predicted"/>
<feature type="repeat" description="TPR" evidence="3">
    <location>
        <begin position="282"/>
        <end position="315"/>
    </location>
</feature>
<dbReference type="SUPFAM" id="SSF48452">
    <property type="entry name" value="TPR-like"/>
    <property type="match status" value="1"/>
</dbReference>
<evidence type="ECO:0000256" key="2">
    <source>
        <dbReference type="ARBA" id="ARBA00022803"/>
    </source>
</evidence>
<dbReference type="EMBL" id="SJPG01000001">
    <property type="protein sequence ID" value="TWT62019.1"/>
    <property type="molecule type" value="Genomic_DNA"/>
</dbReference>
<dbReference type="InterPro" id="IPR011990">
    <property type="entry name" value="TPR-like_helical_dom_sf"/>
</dbReference>
<evidence type="ECO:0000313" key="5">
    <source>
        <dbReference type="EMBL" id="TWT62019.1"/>
    </source>
</evidence>
<keyword evidence="1" id="KW-0677">Repeat</keyword>
<gene>
    <name evidence="5" type="ORF">Pan54_27580</name>
</gene>
<evidence type="ECO:0000256" key="1">
    <source>
        <dbReference type="ARBA" id="ARBA00022737"/>
    </source>
</evidence>
<feature type="region of interest" description="Disordered" evidence="4">
    <location>
        <begin position="326"/>
        <end position="362"/>
    </location>
</feature>
<dbReference type="OrthoDB" id="260148at2"/>
<dbReference type="SMART" id="SM00028">
    <property type="entry name" value="TPR"/>
    <property type="match status" value="3"/>
</dbReference>
<evidence type="ECO:0000256" key="4">
    <source>
        <dbReference type="SAM" id="MobiDB-lite"/>
    </source>
</evidence>
<dbReference type="PANTHER" id="PTHR45586:SF1">
    <property type="entry name" value="LIPOPOLYSACCHARIDE ASSEMBLY PROTEIN B"/>
    <property type="match status" value="1"/>
</dbReference>
<dbReference type="InterPro" id="IPR019734">
    <property type="entry name" value="TPR_rpt"/>
</dbReference>